<dbReference type="Pfam" id="PF00398">
    <property type="entry name" value="RrnaAD"/>
    <property type="match status" value="1"/>
</dbReference>
<name>A0A7H9HQM3_9SACH</name>
<sequence length="341" mass="39556">MSLPVKDLKALSKIKHYYGFKYVLNPAVNERILEKLQLEKIYCDRARWKVLDLYPGPSQQPAIFYNRFKPGQYAIMESRPDFLEHLSVEFAQSPLEIYNKDPYEWSSYVDLIDRSRAFVPEKQPLDHINNKFLCLANLTNTGQEGLLMQWYACIGNRNWIQRFGRVKMLLWVPTSAAVKLLALPGSISRSKCSVVREAFTETKLVATSDTKEISQFDNSVMHANDPIIFSNKDVWPSREKGISLLEVDPKIHDIDLYNWEYVTKHLLILRKTPLLDALDSLGHGGKDYFKAKIENKELLNKTPGDLTNEEFIYITGLFANWPFKPDIYVDFVDIYQEESVM</sequence>
<keyword evidence="8" id="KW-0698">rRNA processing</keyword>
<evidence type="ECO:0000313" key="10">
    <source>
        <dbReference type="Proteomes" id="UP000510647"/>
    </source>
</evidence>
<keyword evidence="5 7" id="KW-0694">RNA-binding</keyword>
<evidence type="ECO:0000256" key="2">
    <source>
        <dbReference type="ARBA" id="ARBA00022603"/>
    </source>
</evidence>
<dbReference type="GO" id="GO:0005759">
    <property type="term" value="C:mitochondrial matrix"/>
    <property type="evidence" value="ECO:0007669"/>
    <property type="project" value="TreeGrafter"/>
</dbReference>
<evidence type="ECO:0000256" key="6">
    <source>
        <dbReference type="ARBA" id="ARBA00024915"/>
    </source>
</evidence>
<protein>
    <recommendedName>
        <fullName evidence="8">rRNA adenine N(6)-methyltransferase</fullName>
        <ecNumber evidence="8">2.1.1.-</ecNumber>
    </recommendedName>
</protein>
<evidence type="ECO:0000256" key="5">
    <source>
        <dbReference type="ARBA" id="ARBA00022884"/>
    </source>
</evidence>
<feature type="binding site" evidence="7">
    <location>
        <position position="101"/>
    </location>
    <ligand>
        <name>S-adenosyl-L-methionine</name>
        <dbReference type="ChEBI" id="CHEBI:59789"/>
    </ligand>
</feature>
<keyword evidence="3 7" id="KW-0808">Transferase</keyword>
<dbReference type="InterPro" id="IPR029063">
    <property type="entry name" value="SAM-dependent_MTases_sf"/>
</dbReference>
<accession>A0A7H9HQM3</accession>
<dbReference type="Gene3D" id="3.40.50.150">
    <property type="entry name" value="Vaccinia Virus protein VP39"/>
    <property type="match status" value="1"/>
</dbReference>
<keyword evidence="2 7" id="KW-0489">Methyltransferase</keyword>
<dbReference type="Proteomes" id="UP000510647">
    <property type="component" value="Chromosome 3"/>
</dbReference>
<evidence type="ECO:0000256" key="3">
    <source>
        <dbReference type="ARBA" id="ARBA00022679"/>
    </source>
</evidence>
<keyword evidence="4 7" id="KW-0949">S-adenosyl-L-methionine</keyword>
<evidence type="ECO:0000256" key="1">
    <source>
        <dbReference type="ARBA" id="ARBA00004173"/>
    </source>
</evidence>
<dbReference type="GO" id="GO:0034245">
    <property type="term" value="C:mitochondrial DNA-directed RNA polymerase complex"/>
    <property type="evidence" value="ECO:0007669"/>
    <property type="project" value="TreeGrafter"/>
</dbReference>
<comment type="function">
    <text evidence="6">Mitochondrial transcription factor that confers selective promoter recognition on the core subunit of the yeast mitochondrial RNA polymerase. Interacts with DNA in a non-specific manner.</text>
</comment>
<dbReference type="SUPFAM" id="SSF53335">
    <property type="entry name" value="S-adenosyl-L-methionine-dependent methyltransferases"/>
    <property type="match status" value="1"/>
</dbReference>
<evidence type="ECO:0000313" key="9">
    <source>
        <dbReference type="EMBL" id="QLQ79506.1"/>
    </source>
</evidence>
<feature type="binding site" evidence="7">
    <location>
        <position position="23"/>
    </location>
    <ligand>
        <name>S-adenosyl-L-methionine</name>
        <dbReference type="ChEBI" id="CHEBI:59789"/>
    </ligand>
</feature>
<dbReference type="PROSITE" id="PS51689">
    <property type="entry name" value="SAM_RNA_A_N6_MT"/>
    <property type="match status" value="1"/>
</dbReference>
<dbReference type="OrthoDB" id="16079at2759"/>
<feature type="binding site" evidence="7">
    <location>
        <position position="21"/>
    </location>
    <ligand>
        <name>S-adenosyl-L-methionine</name>
        <dbReference type="ChEBI" id="CHEBI:59789"/>
    </ligand>
</feature>
<comment type="subcellular location">
    <subcellularLocation>
        <location evidence="1">Mitochondrion</location>
    </subcellularLocation>
</comment>
<proteinExistence type="inferred from homology"/>
<feature type="binding site" evidence="7">
    <location>
        <position position="137"/>
    </location>
    <ligand>
        <name>S-adenosyl-L-methionine</name>
        <dbReference type="ChEBI" id="CHEBI:59789"/>
    </ligand>
</feature>
<dbReference type="EMBL" id="CP059269">
    <property type="protein sequence ID" value="QLQ79506.1"/>
    <property type="molecule type" value="Genomic_DNA"/>
</dbReference>
<dbReference type="GO" id="GO:0006391">
    <property type="term" value="P:transcription initiation at mitochondrial promoter"/>
    <property type="evidence" value="ECO:0007669"/>
    <property type="project" value="TreeGrafter"/>
</dbReference>
<feature type="binding site" evidence="7">
    <location>
        <position position="77"/>
    </location>
    <ligand>
        <name>S-adenosyl-L-methionine</name>
        <dbReference type="ChEBI" id="CHEBI:59789"/>
    </ligand>
</feature>
<evidence type="ECO:0000256" key="7">
    <source>
        <dbReference type="PROSITE-ProRule" id="PRU01026"/>
    </source>
</evidence>
<dbReference type="EC" id="2.1.1.-" evidence="8"/>
<dbReference type="PANTHER" id="PTHR11727">
    <property type="entry name" value="DIMETHYLADENOSINE TRANSFERASE"/>
    <property type="match status" value="1"/>
</dbReference>
<dbReference type="AlphaFoldDB" id="A0A7H9HQM3"/>
<comment type="similarity">
    <text evidence="7 8">Belongs to the class I-like SAM-binding methyltransferase superfamily. rRNA adenine N(6)-methyltransferase family.</text>
</comment>
<evidence type="ECO:0000256" key="4">
    <source>
        <dbReference type="ARBA" id="ARBA00022691"/>
    </source>
</evidence>
<dbReference type="GO" id="GO:0003723">
    <property type="term" value="F:RNA binding"/>
    <property type="evidence" value="ECO:0007669"/>
    <property type="project" value="UniProtKB-UniRule"/>
</dbReference>
<dbReference type="InterPro" id="IPR001737">
    <property type="entry name" value="KsgA/Erm"/>
</dbReference>
<organism evidence="9 10">
    <name type="scientific">Torulaspora globosa</name>
    <dbReference type="NCBI Taxonomy" id="48254"/>
    <lineage>
        <taxon>Eukaryota</taxon>
        <taxon>Fungi</taxon>
        <taxon>Dikarya</taxon>
        <taxon>Ascomycota</taxon>
        <taxon>Saccharomycotina</taxon>
        <taxon>Saccharomycetes</taxon>
        <taxon>Saccharomycetales</taxon>
        <taxon>Saccharomycetaceae</taxon>
        <taxon>Torulaspora</taxon>
    </lineage>
</organism>
<dbReference type="GO" id="GO:0034246">
    <property type="term" value="F:mitochondrial transcription factor activity"/>
    <property type="evidence" value="ECO:0007669"/>
    <property type="project" value="TreeGrafter"/>
</dbReference>
<reference evidence="9 10" key="1">
    <citation type="submission" date="2020-06" db="EMBL/GenBank/DDBJ databases">
        <title>The yeast mating-type switching endonuclease HO is a domesticated member of an unorthodox homing genetic element family.</title>
        <authorList>
            <person name="Coughlan A.Y."/>
            <person name="Lombardi L."/>
            <person name="Braun-Galleani S."/>
            <person name="Martos A.R."/>
            <person name="Galeote V."/>
            <person name="Bigey F."/>
            <person name="Dequin S."/>
            <person name="Byrne K.P."/>
            <person name="Wolfe K.H."/>
        </authorList>
    </citation>
    <scope>NUCLEOTIDE SEQUENCE [LARGE SCALE GENOMIC DNA]</scope>
    <source>
        <strain evidence="9 10">CBS2947</strain>
    </source>
</reference>
<comment type="caution">
    <text evidence="7">Lacks conserved residue(s) required for the propagation of feature annotation.</text>
</comment>
<keyword evidence="10" id="KW-1185">Reference proteome</keyword>
<dbReference type="GO" id="GO:0000179">
    <property type="term" value="F:rRNA (adenine-N6,N6-)-dimethyltransferase activity"/>
    <property type="evidence" value="ECO:0007669"/>
    <property type="project" value="UniProtKB-UniRule"/>
</dbReference>
<dbReference type="Gene3D" id="1.10.8.100">
    <property type="entry name" value="Ribosomal RNA adenine dimethylase-like, domain 2"/>
    <property type="match status" value="1"/>
</dbReference>
<evidence type="ECO:0000256" key="8">
    <source>
        <dbReference type="RuleBase" id="RU362106"/>
    </source>
</evidence>
<dbReference type="InterPro" id="IPR023165">
    <property type="entry name" value="rRNA_Ade_diMease-like_C"/>
</dbReference>
<gene>
    <name evidence="9" type="ORF">HG537_0C01530</name>
</gene>
<dbReference type="PANTHER" id="PTHR11727:SF17">
    <property type="entry name" value="DIMETHYLADENOSINE TRANSFERASE 1, MITOCHONDRIAL"/>
    <property type="match status" value="1"/>
</dbReference>